<protein>
    <submittedName>
        <fullName evidence="2">Uncharacterized protein</fullName>
    </submittedName>
</protein>
<evidence type="ECO:0000256" key="1">
    <source>
        <dbReference type="SAM" id="SignalP"/>
    </source>
</evidence>
<evidence type="ECO:0000313" key="2">
    <source>
        <dbReference type="EMBL" id="PVH47668.1"/>
    </source>
</evidence>
<proteinExistence type="predicted"/>
<accession>A0A2T8JCN0</accession>
<organism evidence="2">
    <name type="scientific">Panicum hallii</name>
    <dbReference type="NCBI Taxonomy" id="206008"/>
    <lineage>
        <taxon>Eukaryota</taxon>
        <taxon>Viridiplantae</taxon>
        <taxon>Streptophyta</taxon>
        <taxon>Embryophyta</taxon>
        <taxon>Tracheophyta</taxon>
        <taxon>Spermatophyta</taxon>
        <taxon>Magnoliopsida</taxon>
        <taxon>Liliopsida</taxon>
        <taxon>Poales</taxon>
        <taxon>Poaceae</taxon>
        <taxon>PACMAD clade</taxon>
        <taxon>Panicoideae</taxon>
        <taxon>Panicodae</taxon>
        <taxon>Paniceae</taxon>
        <taxon>Panicinae</taxon>
        <taxon>Panicum</taxon>
        <taxon>Panicum sect. Panicum</taxon>
    </lineage>
</organism>
<feature type="signal peptide" evidence="1">
    <location>
        <begin position="1"/>
        <end position="19"/>
    </location>
</feature>
<name>A0A2T8JCN0_9POAL</name>
<reference evidence="2" key="1">
    <citation type="submission" date="2018-04" db="EMBL/GenBank/DDBJ databases">
        <title>WGS assembly of Panicum hallii.</title>
        <authorList>
            <person name="Lovell J."/>
            <person name="Jenkins J."/>
            <person name="Lowry D."/>
            <person name="Mamidi S."/>
            <person name="Sreedasyam A."/>
            <person name="Weng X."/>
            <person name="Barry K."/>
            <person name="Bonette J."/>
            <person name="Campitelli B."/>
            <person name="Daum C."/>
            <person name="Gordon S."/>
            <person name="Gould B."/>
            <person name="Lipzen A."/>
            <person name="Macqueen A."/>
            <person name="Palacio-Mejia J."/>
            <person name="Plott C."/>
            <person name="Shakirov E."/>
            <person name="Shu S."/>
            <person name="Yoshinaga Y."/>
            <person name="Zane M."/>
            <person name="Rokhsar D."/>
            <person name="Grimwood J."/>
            <person name="Schmutz J."/>
            <person name="Juenger T."/>
        </authorList>
    </citation>
    <scope>NUCLEOTIDE SEQUENCE [LARGE SCALE GENOMIC DNA]</scope>
    <source>
        <strain evidence="2">FIL2</strain>
    </source>
</reference>
<feature type="chain" id="PRO_5015675359" evidence="1">
    <location>
        <begin position="20"/>
        <end position="69"/>
    </location>
</feature>
<dbReference type="Proteomes" id="UP000243499">
    <property type="component" value="Chromosome 4"/>
</dbReference>
<sequence length="69" mass="7962">MFFFFGWPPLCLIPGSTTASICLNRFCINNGCLPSSFIQWWNLDSYTLDNLYSDGYSFDAPFMLLPMPY</sequence>
<gene>
    <name evidence="2" type="ORF">PAHAL_4G112000</name>
</gene>
<dbReference type="Gramene" id="PVH47668">
    <property type="protein sequence ID" value="PVH47668"/>
    <property type="gene ID" value="PAHAL_4G112000"/>
</dbReference>
<dbReference type="EMBL" id="CM008049">
    <property type="protein sequence ID" value="PVH47668.1"/>
    <property type="molecule type" value="Genomic_DNA"/>
</dbReference>
<dbReference type="AlphaFoldDB" id="A0A2T8JCN0"/>
<keyword evidence="1" id="KW-0732">Signal</keyword>